<proteinExistence type="predicted"/>
<evidence type="ECO:0000313" key="2">
    <source>
        <dbReference type="EMBL" id="TNN69642.1"/>
    </source>
</evidence>
<keyword evidence="3" id="KW-1185">Reference proteome</keyword>
<name>A0A4Z2HXJ1_9TELE</name>
<accession>A0A4Z2HXJ1</accession>
<dbReference type="AlphaFoldDB" id="A0A4Z2HXJ1"/>
<dbReference type="Proteomes" id="UP000314294">
    <property type="component" value="Unassembled WGS sequence"/>
</dbReference>
<evidence type="ECO:0000313" key="3">
    <source>
        <dbReference type="Proteomes" id="UP000314294"/>
    </source>
</evidence>
<organism evidence="2 3">
    <name type="scientific">Liparis tanakae</name>
    <name type="common">Tanaka's snailfish</name>
    <dbReference type="NCBI Taxonomy" id="230148"/>
    <lineage>
        <taxon>Eukaryota</taxon>
        <taxon>Metazoa</taxon>
        <taxon>Chordata</taxon>
        <taxon>Craniata</taxon>
        <taxon>Vertebrata</taxon>
        <taxon>Euteleostomi</taxon>
        <taxon>Actinopterygii</taxon>
        <taxon>Neopterygii</taxon>
        <taxon>Teleostei</taxon>
        <taxon>Neoteleostei</taxon>
        <taxon>Acanthomorphata</taxon>
        <taxon>Eupercaria</taxon>
        <taxon>Perciformes</taxon>
        <taxon>Cottioidei</taxon>
        <taxon>Cottales</taxon>
        <taxon>Liparidae</taxon>
        <taxon>Liparis</taxon>
    </lineage>
</organism>
<gene>
    <name evidence="2" type="ORF">EYF80_020132</name>
</gene>
<protein>
    <submittedName>
        <fullName evidence="2">Uncharacterized protein</fullName>
    </submittedName>
</protein>
<reference evidence="2 3" key="1">
    <citation type="submission" date="2019-03" db="EMBL/GenBank/DDBJ databases">
        <title>First draft genome of Liparis tanakae, snailfish: a comprehensive survey of snailfish specific genes.</title>
        <authorList>
            <person name="Kim W."/>
            <person name="Song I."/>
            <person name="Jeong J.-H."/>
            <person name="Kim D."/>
            <person name="Kim S."/>
            <person name="Ryu S."/>
            <person name="Song J.Y."/>
            <person name="Lee S.K."/>
        </authorList>
    </citation>
    <scope>NUCLEOTIDE SEQUENCE [LARGE SCALE GENOMIC DNA]</scope>
    <source>
        <tissue evidence="2">Muscle</tissue>
    </source>
</reference>
<dbReference type="EMBL" id="SRLO01000173">
    <property type="protein sequence ID" value="TNN69642.1"/>
    <property type="molecule type" value="Genomic_DNA"/>
</dbReference>
<comment type="caution">
    <text evidence="2">The sequence shown here is derived from an EMBL/GenBank/DDBJ whole genome shotgun (WGS) entry which is preliminary data.</text>
</comment>
<sequence>MEVESERWNWYHGEQDSDSEARESAVENKVFNPVRVRRPTRLQAGFQCPKRRGKSPRLPAEEGWDAMSVADDPRVWVLLLFLVPRFLWTAPVNRWLAFND</sequence>
<feature type="region of interest" description="Disordered" evidence="1">
    <location>
        <begin position="1"/>
        <end position="24"/>
    </location>
</feature>
<evidence type="ECO:0000256" key="1">
    <source>
        <dbReference type="SAM" id="MobiDB-lite"/>
    </source>
</evidence>